<evidence type="ECO:0000313" key="7">
    <source>
        <dbReference type="EMBL" id="SVA76138.1"/>
    </source>
</evidence>
<evidence type="ECO:0000256" key="2">
    <source>
        <dbReference type="ARBA" id="ARBA00007441"/>
    </source>
</evidence>
<evidence type="ECO:0000256" key="4">
    <source>
        <dbReference type="ARBA" id="ARBA00022679"/>
    </source>
</evidence>
<accession>A0A381YGD3</accession>
<dbReference type="InterPro" id="IPR050596">
    <property type="entry name" value="AspAT/PAT-like"/>
</dbReference>
<dbReference type="GO" id="GO:0030170">
    <property type="term" value="F:pyridoxal phosphate binding"/>
    <property type="evidence" value="ECO:0007669"/>
    <property type="project" value="InterPro"/>
</dbReference>
<keyword evidence="3" id="KW-0032">Aminotransferase</keyword>
<comment type="similarity">
    <text evidence="2">Belongs to the class-I pyridoxal-phosphate-dependent aminotransferase family.</text>
</comment>
<feature type="domain" description="Aminotransferase class I/classII large" evidence="6">
    <location>
        <begin position="32"/>
        <end position="393"/>
    </location>
</feature>
<dbReference type="PANTHER" id="PTHR46383">
    <property type="entry name" value="ASPARTATE AMINOTRANSFERASE"/>
    <property type="match status" value="1"/>
</dbReference>
<organism evidence="7">
    <name type="scientific">marine metagenome</name>
    <dbReference type="NCBI Taxonomy" id="408172"/>
    <lineage>
        <taxon>unclassified sequences</taxon>
        <taxon>metagenomes</taxon>
        <taxon>ecological metagenomes</taxon>
    </lineage>
</organism>
<sequence>MNLYLSDRISRIQTSQTIEISDLARNLLSEGKKVISLSQGEPDFETPDHIKEAGIKAIKDGFTRYSNVDGMPLLKKAICKKFLNENNLEYEIPEISVGNGCKQIIFNALMSILNPGDEVILPAPYWGSYKDMVDFAEGIPKIVNCSLTDDFKLTAKALELAINDSTRCLILNNPTNPSGSVYNFEELKSISDVLIKYPNILIISDDIYEYLIYSKTKFHTIAEIDINIKKRTLTCNGMSKNFCMTGWRLGYAGGPKYLIDAMSKLQSQSTFHPSTISQYAALAALNGGREFITEQKKSYIKRRDLTVSFLNKIDGITCNNPEGSFYVFPSCDGLYGKKTPDGKIIQNDIDVCKYILETAEVTVVPGSVFGMIDFFRICYAIDTKTLLEALKRILTVIHKLKK</sequence>
<dbReference type="PANTHER" id="PTHR46383:SF1">
    <property type="entry name" value="ASPARTATE AMINOTRANSFERASE"/>
    <property type="match status" value="1"/>
</dbReference>
<evidence type="ECO:0000256" key="1">
    <source>
        <dbReference type="ARBA" id="ARBA00001933"/>
    </source>
</evidence>
<dbReference type="CDD" id="cd00609">
    <property type="entry name" value="AAT_like"/>
    <property type="match status" value="1"/>
</dbReference>
<protein>
    <recommendedName>
        <fullName evidence="6">Aminotransferase class I/classII large domain-containing protein</fullName>
    </recommendedName>
</protein>
<dbReference type="GO" id="GO:0006520">
    <property type="term" value="P:amino acid metabolic process"/>
    <property type="evidence" value="ECO:0007669"/>
    <property type="project" value="InterPro"/>
</dbReference>
<dbReference type="FunFam" id="3.40.640.10:FF:000033">
    <property type="entry name" value="Aspartate aminotransferase"/>
    <property type="match status" value="1"/>
</dbReference>
<dbReference type="InterPro" id="IPR015422">
    <property type="entry name" value="PyrdxlP-dep_Trfase_small"/>
</dbReference>
<dbReference type="InterPro" id="IPR004839">
    <property type="entry name" value="Aminotransferase_I/II_large"/>
</dbReference>
<gene>
    <name evidence="7" type="ORF">METZ01_LOCUS128992</name>
</gene>
<dbReference type="InterPro" id="IPR015421">
    <property type="entry name" value="PyrdxlP-dep_Trfase_major"/>
</dbReference>
<dbReference type="EMBL" id="UINC01018184">
    <property type="protein sequence ID" value="SVA76138.1"/>
    <property type="molecule type" value="Genomic_DNA"/>
</dbReference>
<evidence type="ECO:0000259" key="6">
    <source>
        <dbReference type="Pfam" id="PF00155"/>
    </source>
</evidence>
<dbReference type="Gene3D" id="3.40.640.10">
    <property type="entry name" value="Type I PLP-dependent aspartate aminotransferase-like (Major domain)"/>
    <property type="match status" value="1"/>
</dbReference>
<keyword evidence="4" id="KW-0808">Transferase</keyword>
<dbReference type="SUPFAM" id="SSF53383">
    <property type="entry name" value="PLP-dependent transferases"/>
    <property type="match status" value="1"/>
</dbReference>
<dbReference type="Pfam" id="PF00155">
    <property type="entry name" value="Aminotran_1_2"/>
    <property type="match status" value="1"/>
</dbReference>
<name>A0A381YGD3_9ZZZZ</name>
<comment type="cofactor">
    <cofactor evidence="1">
        <name>pyridoxal 5'-phosphate</name>
        <dbReference type="ChEBI" id="CHEBI:597326"/>
    </cofactor>
</comment>
<evidence type="ECO:0000256" key="5">
    <source>
        <dbReference type="ARBA" id="ARBA00022898"/>
    </source>
</evidence>
<dbReference type="AlphaFoldDB" id="A0A381YGD3"/>
<dbReference type="Gene3D" id="3.90.1150.10">
    <property type="entry name" value="Aspartate Aminotransferase, domain 1"/>
    <property type="match status" value="1"/>
</dbReference>
<reference evidence="7" key="1">
    <citation type="submission" date="2018-05" db="EMBL/GenBank/DDBJ databases">
        <authorList>
            <person name="Lanie J.A."/>
            <person name="Ng W.-L."/>
            <person name="Kazmierczak K.M."/>
            <person name="Andrzejewski T.M."/>
            <person name="Davidsen T.M."/>
            <person name="Wayne K.J."/>
            <person name="Tettelin H."/>
            <person name="Glass J.I."/>
            <person name="Rusch D."/>
            <person name="Podicherti R."/>
            <person name="Tsui H.-C.T."/>
            <person name="Winkler M.E."/>
        </authorList>
    </citation>
    <scope>NUCLEOTIDE SEQUENCE</scope>
</reference>
<proteinExistence type="inferred from homology"/>
<dbReference type="GO" id="GO:0008483">
    <property type="term" value="F:transaminase activity"/>
    <property type="evidence" value="ECO:0007669"/>
    <property type="project" value="UniProtKB-KW"/>
</dbReference>
<dbReference type="InterPro" id="IPR015424">
    <property type="entry name" value="PyrdxlP-dep_Trfase"/>
</dbReference>
<evidence type="ECO:0000256" key="3">
    <source>
        <dbReference type="ARBA" id="ARBA00022576"/>
    </source>
</evidence>
<keyword evidence="5" id="KW-0663">Pyridoxal phosphate</keyword>